<dbReference type="PANTHER" id="PTHR30026:SF20">
    <property type="entry name" value="OUTER MEMBRANE PROTEIN TOLC"/>
    <property type="match status" value="1"/>
</dbReference>
<dbReference type="Proteomes" id="UP000310016">
    <property type="component" value="Unassembled WGS sequence"/>
</dbReference>
<comment type="caution">
    <text evidence="9">The sequence shown here is derived from an EMBL/GenBank/DDBJ whole genome shotgun (WGS) entry which is preliminary data.</text>
</comment>
<evidence type="ECO:0000256" key="2">
    <source>
        <dbReference type="ARBA" id="ARBA00007613"/>
    </source>
</evidence>
<keyword evidence="8" id="KW-0732">Signal</keyword>
<evidence type="ECO:0000256" key="1">
    <source>
        <dbReference type="ARBA" id="ARBA00004442"/>
    </source>
</evidence>
<feature type="signal peptide" evidence="8">
    <location>
        <begin position="1"/>
        <end position="19"/>
    </location>
</feature>
<evidence type="ECO:0000256" key="4">
    <source>
        <dbReference type="ARBA" id="ARBA00022452"/>
    </source>
</evidence>
<dbReference type="PANTHER" id="PTHR30026">
    <property type="entry name" value="OUTER MEMBRANE PROTEIN TOLC"/>
    <property type="match status" value="1"/>
</dbReference>
<keyword evidence="3" id="KW-0813">Transport</keyword>
<reference evidence="9 10" key="1">
    <citation type="submission" date="2019-04" db="EMBL/GenBank/DDBJ databases">
        <title>Chitiniphilus eburnea sp. nov., a novel chitinolytic bacterium isolated from aquaculture sludge.</title>
        <authorList>
            <person name="Sheng M."/>
        </authorList>
    </citation>
    <scope>NUCLEOTIDE SEQUENCE [LARGE SCALE GENOMIC DNA]</scope>
    <source>
        <strain evidence="9 10">HX-2-15</strain>
    </source>
</reference>
<dbReference type="InterPro" id="IPR003423">
    <property type="entry name" value="OMP_efflux"/>
</dbReference>
<keyword evidence="6" id="KW-0472">Membrane</keyword>
<dbReference type="AlphaFoldDB" id="A0A4V5MQ97"/>
<dbReference type="InterPro" id="IPR010130">
    <property type="entry name" value="T1SS_OMP_TolC"/>
</dbReference>
<dbReference type="InterPro" id="IPR051906">
    <property type="entry name" value="TolC-like"/>
</dbReference>
<comment type="subcellular location">
    <subcellularLocation>
        <location evidence="1">Cell outer membrane</location>
    </subcellularLocation>
</comment>
<protein>
    <submittedName>
        <fullName evidence="9">Channel protein TolC</fullName>
    </submittedName>
</protein>
<dbReference type="EMBL" id="SUMF01000016">
    <property type="protein sequence ID" value="TJZ71688.1"/>
    <property type="molecule type" value="Genomic_DNA"/>
</dbReference>
<sequence length="442" mass="48604">MKRTMIATSLAVLSQVAAAADLLDSWRASQQYDANYQAARYALDAGREKVNQGRALWLPKITLDAGANAASQKYHPGRDTLTAPETSANGDQYNVGVSAAQPIYRADVFVGADQLSKQTDLAEVQFRDAEQQLILRVALAYFEVLAAEERVQLSASQKEAVSQQLAQARKSFEVGVATITDTNEAQARYDAITASEIAALNDLEIKRNAFQMLTGLDATQLAKIAEGKKPTRPQPPVMDEWTQRAQVENMSVLAQQLNVDISAREIDRYRASTAPTLDLVAKYGSSWDSDELSRSGGRDRSDSGLIGLQLSIPLYTGGDRSSRYREAIANRDKEGSSLEAAKRNSVQQAKQAFLGVQSGAAQIEALEQAQRSSLSSLESTKLGREVGVRTTVDVLDAEQNYYQTRYDLVVARYQYLYSRLQLAYAVGQLDEGDVNEVNQWMH</sequence>
<evidence type="ECO:0000256" key="6">
    <source>
        <dbReference type="ARBA" id="ARBA00023136"/>
    </source>
</evidence>
<dbReference type="GO" id="GO:0015288">
    <property type="term" value="F:porin activity"/>
    <property type="evidence" value="ECO:0007669"/>
    <property type="project" value="TreeGrafter"/>
</dbReference>
<evidence type="ECO:0000256" key="5">
    <source>
        <dbReference type="ARBA" id="ARBA00022692"/>
    </source>
</evidence>
<accession>A0A4V5MQ97</accession>
<name>A0A4V5MQ97_9NEIS</name>
<dbReference type="RefSeq" id="WP_136773936.1">
    <property type="nucleotide sequence ID" value="NZ_SUMF01000016.1"/>
</dbReference>
<keyword evidence="5" id="KW-0812">Transmembrane</keyword>
<dbReference type="Gene3D" id="1.20.1600.10">
    <property type="entry name" value="Outer membrane efflux proteins (OEP)"/>
    <property type="match status" value="1"/>
</dbReference>
<comment type="similarity">
    <text evidence="2">Belongs to the outer membrane factor (OMF) (TC 1.B.17) family.</text>
</comment>
<evidence type="ECO:0000313" key="9">
    <source>
        <dbReference type="EMBL" id="TJZ71688.1"/>
    </source>
</evidence>
<evidence type="ECO:0000313" key="10">
    <source>
        <dbReference type="Proteomes" id="UP000310016"/>
    </source>
</evidence>
<dbReference type="NCBIfam" id="TIGR01844">
    <property type="entry name" value="type_I_sec_TolC"/>
    <property type="match status" value="1"/>
</dbReference>
<organism evidence="9 10">
    <name type="scientific">Chitiniphilus eburneus</name>
    <dbReference type="NCBI Taxonomy" id="2571148"/>
    <lineage>
        <taxon>Bacteria</taxon>
        <taxon>Pseudomonadati</taxon>
        <taxon>Pseudomonadota</taxon>
        <taxon>Betaproteobacteria</taxon>
        <taxon>Neisseriales</taxon>
        <taxon>Chitinibacteraceae</taxon>
        <taxon>Chitiniphilus</taxon>
    </lineage>
</organism>
<keyword evidence="7" id="KW-0998">Cell outer membrane</keyword>
<evidence type="ECO:0000256" key="7">
    <source>
        <dbReference type="ARBA" id="ARBA00023237"/>
    </source>
</evidence>
<dbReference type="GO" id="GO:0009279">
    <property type="term" value="C:cell outer membrane"/>
    <property type="evidence" value="ECO:0007669"/>
    <property type="project" value="UniProtKB-SubCell"/>
</dbReference>
<feature type="chain" id="PRO_5020861426" evidence="8">
    <location>
        <begin position="20"/>
        <end position="442"/>
    </location>
</feature>
<evidence type="ECO:0000256" key="8">
    <source>
        <dbReference type="SAM" id="SignalP"/>
    </source>
</evidence>
<dbReference type="SUPFAM" id="SSF56954">
    <property type="entry name" value="Outer membrane efflux proteins (OEP)"/>
    <property type="match status" value="1"/>
</dbReference>
<keyword evidence="4" id="KW-1134">Transmembrane beta strand</keyword>
<proteinExistence type="inferred from homology"/>
<dbReference type="GO" id="GO:1990281">
    <property type="term" value="C:efflux pump complex"/>
    <property type="evidence" value="ECO:0007669"/>
    <property type="project" value="TreeGrafter"/>
</dbReference>
<dbReference type="GO" id="GO:0015562">
    <property type="term" value="F:efflux transmembrane transporter activity"/>
    <property type="evidence" value="ECO:0007669"/>
    <property type="project" value="InterPro"/>
</dbReference>
<evidence type="ECO:0000256" key="3">
    <source>
        <dbReference type="ARBA" id="ARBA00022448"/>
    </source>
</evidence>
<gene>
    <name evidence="9" type="ORF">FAZ21_13335</name>
</gene>
<dbReference type="Pfam" id="PF02321">
    <property type="entry name" value="OEP"/>
    <property type="match status" value="2"/>
</dbReference>
<dbReference type="OrthoDB" id="9813458at2"/>
<keyword evidence="10" id="KW-1185">Reference proteome</keyword>